<accession>A0A917FJV1</accession>
<dbReference type="SUPFAM" id="SSF53335">
    <property type="entry name" value="S-adenosyl-L-methionine-dependent methyltransferases"/>
    <property type="match status" value="1"/>
</dbReference>
<dbReference type="Proteomes" id="UP000605253">
    <property type="component" value="Unassembled WGS sequence"/>
</dbReference>
<gene>
    <name evidence="2" type="ORF">GCM10011365_01700</name>
</gene>
<dbReference type="AlphaFoldDB" id="A0A917FJV1"/>
<organism evidence="2 3">
    <name type="scientific">Marinicella pacifica</name>
    <dbReference type="NCBI Taxonomy" id="1171543"/>
    <lineage>
        <taxon>Bacteria</taxon>
        <taxon>Pseudomonadati</taxon>
        <taxon>Pseudomonadota</taxon>
        <taxon>Gammaproteobacteria</taxon>
        <taxon>Lysobacterales</taxon>
        <taxon>Marinicellaceae</taxon>
        <taxon>Marinicella</taxon>
    </lineage>
</organism>
<comment type="caution">
    <text evidence="2">The sequence shown here is derived from an EMBL/GenBank/DDBJ whole genome shotgun (WGS) entry which is preliminary data.</text>
</comment>
<reference evidence="2" key="2">
    <citation type="submission" date="2020-09" db="EMBL/GenBank/DDBJ databases">
        <authorList>
            <person name="Sun Q."/>
            <person name="Zhou Y."/>
        </authorList>
    </citation>
    <scope>NUCLEOTIDE SEQUENCE</scope>
    <source>
        <strain evidence="2">CGMCC 1.12181</strain>
    </source>
</reference>
<dbReference type="GO" id="GO:0008757">
    <property type="term" value="F:S-adenosylmethionine-dependent methyltransferase activity"/>
    <property type="evidence" value="ECO:0007669"/>
    <property type="project" value="InterPro"/>
</dbReference>
<proteinExistence type="predicted"/>
<dbReference type="CDD" id="cd02440">
    <property type="entry name" value="AdoMet_MTases"/>
    <property type="match status" value="1"/>
</dbReference>
<protein>
    <recommendedName>
        <fullName evidence="1">Methyltransferase type 11 domain-containing protein</fullName>
    </recommendedName>
</protein>
<dbReference type="Pfam" id="PF08241">
    <property type="entry name" value="Methyltransf_11"/>
    <property type="match status" value="1"/>
</dbReference>
<dbReference type="PANTHER" id="PTHR43861">
    <property type="entry name" value="TRANS-ACONITATE 2-METHYLTRANSFERASE-RELATED"/>
    <property type="match status" value="1"/>
</dbReference>
<evidence type="ECO:0000259" key="1">
    <source>
        <dbReference type="Pfam" id="PF08241"/>
    </source>
</evidence>
<sequence>MERYTTEHLFHQWYEHWHRYFWVLPLIKDLQLADLACGEGYGAALLAQHAKHVTALDIDAATIQKAQQKYPQDNIRFVCADVLNTGLAANQLDCITSFETLEHLAEHEALLFEFKRLLKQDGVLIISTPDTDVYNPEDKHNHHHVKELDRVEFQGLLSRHFAHSALFGQQLQLASVIKPIDNQAESVTLQAKWVQQGKEFTAHKDITKPQYLLAIATDCEQNLEKFKHLGGSCFNDSENSLYKHHEQQLQRLQSVDKRMPELEQQVQRQATIINHLKARLGL</sequence>
<dbReference type="EMBL" id="BMEO01000001">
    <property type="protein sequence ID" value="GGF84407.1"/>
    <property type="molecule type" value="Genomic_DNA"/>
</dbReference>
<dbReference type="InterPro" id="IPR029063">
    <property type="entry name" value="SAM-dependent_MTases_sf"/>
</dbReference>
<name>A0A917FJV1_9GAMM</name>
<dbReference type="Gene3D" id="3.40.50.150">
    <property type="entry name" value="Vaccinia Virus protein VP39"/>
    <property type="match status" value="1"/>
</dbReference>
<dbReference type="RefSeq" id="WP_188363772.1">
    <property type="nucleotide sequence ID" value="NZ_BAABJF010000011.1"/>
</dbReference>
<reference evidence="2" key="1">
    <citation type="journal article" date="2014" name="Int. J. Syst. Evol. Microbiol.">
        <title>Complete genome sequence of Corynebacterium casei LMG S-19264T (=DSM 44701T), isolated from a smear-ripened cheese.</title>
        <authorList>
            <consortium name="US DOE Joint Genome Institute (JGI-PGF)"/>
            <person name="Walter F."/>
            <person name="Albersmeier A."/>
            <person name="Kalinowski J."/>
            <person name="Ruckert C."/>
        </authorList>
    </citation>
    <scope>NUCLEOTIDE SEQUENCE</scope>
    <source>
        <strain evidence="2">CGMCC 1.12181</strain>
    </source>
</reference>
<dbReference type="InterPro" id="IPR013216">
    <property type="entry name" value="Methyltransf_11"/>
</dbReference>
<keyword evidence="3" id="KW-1185">Reference proteome</keyword>
<evidence type="ECO:0000313" key="3">
    <source>
        <dbReference type="Proteomes" id="UP000605253"/>
    </source>
</evidence>
<feature type="domain" description="Methyltransferase type 11" evidence="1">
    <location>
        <begin position="34"/>
        <end position="126"/>
    </location>
</feature>
<evidence type="ECO:0000313" key="2">
    <source>
        <dbReference type="EMBL" id="GGF84407.1"/>
    </source>
</evidence>